<evidence type="ECO:0000313" key="7">
    <source>
        <dbReference type="Proteomes" id="UP000806378"/>
    </source>
</evidence>
<dbReference type="SUPFAM" id="SSF52200">
    <property type="entry name" value="Toll/Interleukin receptor TIR domain"/>
    <property type="match status" value="1"/>
</dbReference>
<dbReference type="InterPro" id="IPR002182">
    <property type="entry name" value="NB-ARC"/>
</dbReference>
<dbReference type="InterPro" id="IPR042197">
    <property type="entry name" value="Apaf_helical"/>
</dbReference>
<dbReference type="SUPFAM" id="SSF52540">
    <property type="entry name" value="P-loop containing nucleoside triphosphate hydrolases"/>
    <property type="match status" value="1"/>
</dbReference>
<dbReference type="PROSITE" id="PS50104">
    <property type="entry name" value="TIR"/>
    <property type="match status" value="1"/>
</dbReference>
<dbReference type="InterPro" id="IPR035897">
    <property type="entry name" value="Toll_tir_struct_dom_sf"/>
</dbReference>
<dbReference type="Proteomes" id="UP000806378">
    <property type="component" value="Unassembled WGS sequence"/>
</dbReference>
<dbReference type="InterPro" id="IPR027417">
    <property type="entry name" value="P-loop_NTPase"/>
</dbReference>
<dbReference type="Gramene" id="rna-gnl|WGS:JABURB|Cocit.L0320.1">
    <property type="protein sequence ID" value="cds-KAF7849767.1"/>
    <property type="gene ID" value="gene-BT93_L0320"/>
</dbReference>
<dbReference type="GO" id="GO:0006952">
    <property type="term" value="P:defense response"/>
    <property type="evidence" value="ECO:0007669"/>
    <property type="project" value="UniProtKB-KW"/>
</dbReference>
<comment type="caution">
    <text evidence="6">The sequence shown here is derived from an EMBL/GenBank/DDBJ whole genome shotgun (WGS) entry which is preliminary data.</text>
</comment>
<proteinExistence type="predicted"/>
<dbReference type="PANTHER" id="PTHR11017">
    <property type="entry name" value="LEUCINE-RICH REPEAT-CONTAINING PROTEIN"/>
    <property type="match status" value="1"/>
</dbReference>
<dbReference type="SUPFAM" id="SSF52058">
    <property type="entry name" value="L domain-like"/>
    <property type="match status" value="2"/>
</dbReference>
<dbReference type="PRINTS" id="PR00364">
    <property type="entry name" value="DISEASERSIST"/>
</dbReference>
<dbReference type="OrthoDB" id="1696274at2759"/>
<protein>
    <recommendedName>
        <fullName evidence="5">TIR domain-containing protein</fullName>
    </recommendedName>
</protein>
<evidence type="ECO:0000256" key="2">
    <source>
        <dbReference type="ARBA" id="ARBA00022737"/>
    </source>
</evidence>
<dbReference type="SMART" id="SM00255">
    <property type="entry name" value="TIR"/>
    <property type="match status" value="1"/>
</dbReference>
<dbReference type="InterPro" id="IPR003591">
    <property type="entry name" value="Leu-rich_rpt_typical-subtyp"/>
</dbReference>
<dbReference type="Gene3D" id="1.10.8.430">
    <property type="entry name" value="Helical domain of apoptotic protease-activating factors"/>
    <property type="match status" value="1"/>
</dbReference>
<dbReference type="Gene3D" id="3.40.50.300">
    <property type="entry name" value="P-loop containing nucleotide triphosphate hydrolases"/>
    <property type="match status" value="1"/>
</dbReference>
<evidence type="ECO:0000256" key="1">
    <source>
        <dbReference type="ARBA" id="ARBA00022614"/>
    </source>
</evidence>
<evidence type="ECO:0000256" key="4">
    <source>
        <dbReference type="ARBA" id="ARBA00023027"/>
    </source>
</evidence>
<dbReference type="Gene3D" id="3.40.50.10140">
    <property type="entry name" value="Toll/interleukin-1 receptor homology (TIR) domain"/>
    <property type="match status" value="1"/>
</dbReference>
<dbReference type="SMART" id="SM00369">
    <property type="entry name" value="LRR_TYP"/>
    <property type="match status" value="3"/>
</dbReference>
<feature type="domain" description="TIR" evidence="5">
    <location>
        <begin position="55"/>
        <end position="215"/>
    </location>
</feature>
<accession>A0A8T0CQ43</accession>
<keyword evidence="2" id="KW-0677">Repeat</keyword>
<dbReference type="PANTHER" id="PTHR11017:SF570">
    <property type="entry name" value="DISEASE RESISTANCE PROTEIN (TIR-NBS CLASS)-RELATED"/>
    <property type="match status" value="1"/>
</dbReference>
<dbReference type="InterPro" id="IPR055414">
    <property type="entry name" value="LRR_R13L4/SHOC2-like"/>
</dbReference>
<dbReference type="AlphaFoldDB" id="A0A8T0CQ43"/>
<dbReference type="InterPro" id="IPR058192">
    <property type="entry name" value="WHD_ROQ1-like"/>
</dbReference>
<reference evidence="6" key="1">
    <citation type="submission" date="2020-05" db="EMBL/GenBank/DDBJ databases">
        <title>WGS assembly of Corymbia citriodora subspecies variegata.</title>
        <authorList>
            <person name="Barry K."/>
            <person name="Hundley H."/>
            <person name="Shu S."/>
            <person name="Jenkins J."/>
            <person name="Grimwood J."/>
            <person name="Baten A."/>
        </authorList>
    </citation>
    <scope>NUCLEOTIDE SEQUENCE</scope>
    <source>
        <strain evidence="6">CV2-018</strain>
    </source>
</reference>
<dbReference type="InterPro" id="IPR032675">
    <property type="entry name" value="LRR_dom_sf"/>
</dbReference>
<evidence type="ECO:0000259" key="5">
    <source>
        <dbReference type="PROSITE" id="PS50104"/>
    </source>
</evidence>
<sequence length="1188" mass="134405">MNRDQVPGRSFAALVASVLLYVVARNFVKSRKKSTRRKADDIGASSSSAASAGSGSYDVFLNFRGEDTRKTFANYLYNSLVDAGIRVFIDDNELSEGEEISTNLLQAIKNSKISIPILSVNYASSKWCLQELVEMTECMKSVGHVVLPIFYRVEPAHVRYQKGIFGEKFSHLSEKYLEEDVAKWKHALQEVASLKGWESEKTANGREGDLVKMVVQKVLSKFKKAFQLVVPEQLVGIDNAVEDILSLLDDNLEATQIVGIYGMGGIGKTTLAKVVHNTLSNQFQYHSFIADIRETLQRHGIPYLQEQLIHGLRKKDRVYNKDEGIGILKSEFKHKKILVLLDDVDDDVQIKDLVGNFDWFGMGSKIIITTRIKRVLDKVEVNNTYELKGLAKDESLILFSRHAFFMDSPPCEFDSLSRAVVSTTGGLPLALEVIGSFLCRQNQKFWQDALKKLQKVPHEKVREKLMISYKALSYEAQQIFLDIACFFIGEDLRYASYMWDACNYHPWMGIETLSFMSLIKIGDHGEVQMHDQLRDLGREIVQQEDYEVLMNQSRLCIHKEEDMEVLGRNEGIRVKACCLDEDWKDKHNVILWRDLKREFTTEQFETLRNLRFLTVFDAKLIGDSRNLLRELRWLVWRGCPAFAATNFSLEKLVILDLSKSDISELWEGWSHLKMAKQLKVLDLNYCDRLEVTPDLSAFQKLKIIRLKSCDNLKQIHRSIGAAKDLVSLDLQYCCRLRELPQEMGELEELKELDISGTDIVEIPPCIGYLKKLEVLSAYNCKSLVGLPDSISHLVNLLTLDLTRCLGLCELPESIGSLMKLQRLSCGYEYLDPYLSALKSQTSCELNSSYEGICKLPESIGDLKNLKSLRIFNSKKLRNLPSTISKLGNLEELNALNCGNLRGEIHIDGLSKLKILQLSGTGISSFHGTFDKLSHLEELKLGNCHMLQSLSELPASLTVLDVTGQHRTFPPLSHLIHLKELKVMDCPLLESMPELPCGLLRLYVRNCGELKELPSLLNLKFLSRLSLFTCGQLTEIKGLEGLKSLASLIVLKCGKSSVRSNGPILNDDQVQGLENLKNLETISLYDCESLVRLDVSQLTRLRAIALRGCSNLVEIKGLERLKSLKSLDLVGCPSVKILPDLSCFPHRQNVIVDEHWNLADVPGVGKARYLGEGEIIRVEYLPHRSNFED</sequence>
<name>A0A8T0CQ43_CORYI</name>
<dbReference type="EMBL" id="MU089707">
    <property type="protein sequence ID" value="KAF7849767.1"/>
    <property type="molecule type" value="Genomic_DNA"/>
</dbReference>
<dbReference type="Pfam" id="PF23598">
    <property type="entry name" value="LRR_14"/>
    <property type="match status" value="1"/>
</dbReference>
<dbReference type="InterPro" id="IPR044974">
    <property type="entry name" value="Disease_R_plants"/>
</dbReference>
<dbReference type="FunFam" id="3.40.50.10140:FF:000007">
    <property type="entry name" value="Disease resistance protein (TIR-NBS-LRR class)"/>
    <property type="match status" value="1"/>
</dbReference>
<dbReference type="GO" id="GO:0007165">
    <property type="term" value="P:signal transduction"/>
    <property type="evidence" value="ECO:0007669"/>
    <property type="project" value="InterPro"/>
</dbReference>
<gene>
    <name evidence="6" type="ORF">BT93_L0320</name>
</gene>
<keyword evidence="4" id="KW-0520">NAD</keyword>
<dbReference type="Pfam" id="PF01582">
    <property type="entry name" value="TIR"/>
    <property type="match status" value="1"/>
</dbReference>
<keyword evidence="7" id="KW-1185">Reference proteome</keyword>
<evidence type="ECO:0000256" key="3">
    <source>
        <dbReference type="ARBA" id="ARBA00022821"/>
    </source>
</evidence>
<dbReference type="Pfam" id="PF23282">
    <property type="entry name" value="WHD_ROQ1"/>
    <property type="match status" value="1"/>
</dbReference>
<keyword evidence="3" id="KW-0611">Plant defense</keyword>
<dbReference type="Gene3D" id="3.80.10.10">
    <property type="entry name" value="Ribonuclease Inhibitor"/>
    <property type="match status" value="3"/>
</dbReference>
<organism evidence="6 7">
    <name type="scientific">Corymbia citriodora subsp. variegata</name>
    <dbReference type="NCBI Taxonomy" id="360336"/>
    <lineage>
        <taxon>Eukaryota</taxon>
        <taxon>Viridiplantae</taxon>
        <taxon>Streptophyta</taxon>
        <taxon>Embryophyta</taxon>
        <taxon>Tracheophyta</taxon>
        <taxon>Spermatophyta</taxon>
        <taxon>Magnoliopsida</taxon>
        <taxon>eudicotyledons</taxon>
        <taxon>Gunneridae</taxon>
        <taxon>Pentapetalae</taxon>
        <taxon>rosids</taxon>
        <taxon>malvids</taxon>
        <taxon>Myrtales</taxon>
        <taxon>Myrtaceae</taxon>
        <taxon>Myrtoideae</taxon>
        <taxon>Eucalypteae</taxon>
        <taxon>Corymbia</taxon>
    </lineage>
</organism>
<dbReference type="GO" id="GO:0051707">
    <property type="term" value="P:response to other organism"/>
    <property type="evidence" value="ECO:0007669"/>
    <property type="project" value="UniProtKB-ARBA"/>
</dbReference>
<dbReference type="GO" id="GO:0043531">
    <property type="term" value="F:ADP binding"/>
    <property type="evidence" value="ECO:0007669"/>
    <property type="project" value="InterPro"/>
</dbReference>
<dbReference type="InterPro" id="IPR000157">
    <property type="entry name" value="TIR_dom"/>
</dbReference>
<keyword evidence="1" id="KW-0433">Leucine-rich repeat</keyword>
<evidence type="ECO:0000313" key="6">
    <source>
        <dbReference type="EMBL" id="KAF7849767.1"/>
    </source>
</evidence>
<dbReference type="Pfam" id="PF00931">
    <property type="entry name" value="NB-ARC"/>
    <property type="match status" value="1"/>
</dbReference>